<proteinExistence type="predicted"/>
<name>A0ACC4E634_PURLI</name>
<dbReference type="Proteomes" id="UP001638806">
    <property type="component" value="Unassembled WGS sequence"/>
</dbReference>
<evidence type="ECO:0000313" key="1">
    <source>
        <dbReference type="EMBL" id="KAL3962978.1"/>
    </source>
</evidence>
<accession>A0ACC4E634</accession>
<comment type="caution">
    <text evidence="1">The sequence shown here is derived from an EMBL/GenBank/DDBJ whole genome shotgun (WGS) entry which is preliminary data.</text>
</comment>
<keyword evidence="2" id="KW-1185">Reference proteome</keyword>
<protein>
    <submittedName>
        <fullName evidence="1">Uncharacterized protein</fullName>
    </submittedName>
</protein>
<evidence type="ECO:0000313" key="2">
    <source>
        <dbReference type="Proteomes" id="UP001638806"/>
    </source>
</evidence>
<dbReference type="EMBL" id="JBGNUJ010000003">
    <property type="protein sequence ID" value="KAL3962978.1"/>
    <property type="molecule type" value="Genomic_DNA"/>
</dbReference>
<organism evidence="1 2">
    <name type="scientific">Purpureocillium lilacinum</name>
    <name type="common">Paecilomyces lilacinus</name>
    <dbReference type="NCBI Taxonomy" id="33203"/>
    <lineage>
        <taxon>Eukaryota</taxon>
        <taxon>Fungi</taxon>
        <taxon>Dikarya</taxon>
        <taxon>Ascomycota</taxon>
        <taxon>Pezizomycotina</taxon>
        <taxon>Sordariomycetes</taxon>
        <taxon>Hypocreomycetidae</taxon>
        <taxon>Hypocreales</taxon>
        <taxon>Ophiocordycipitaceae</taxon>
        <taxon>Purpureocillium</taxon>
    </lineage>
</organism>
<reference evidence="1" key="1">
    <citation type="submission" date="2024-12" db="EMBL/GenBank/DDBJ databases">
        <title>Comparative genomics and development of molecular markers within Purpureocillium lilacinum and among Purpureocillium species.</title>
        <authorList>
            <person name="Yeh Z.-Y."/>
            <person name="Ni N.-T."/>
            <person name="Lo P.-H."/>
            <person name="Mushyakhwo K."/>
            <person name="Lin C.-F."/>
            <person name="Nai Y.-S."/>
        </authorList>
    </citation>
    <scope>NUCLEOTIDE SEQUENCE</scope>
    <source>
        <strain evidence="1">NCHU-NPUST-175</strain>
    </source>
</reference>
<gene>
    <name evidence="1" type="ORF">ACCO45_004501</name>
</gene>
<sequence>MRAVRSDVRFYRPWLVVVLGGSHWRQERVEPVAAQHFERALPEPLESHFSGIQFIKMLEDDSYANIRPVLAEKSGQVRRAHAQARALFSVEHFVCLIDRAFDMVSSPSFESFDYVAAARQDFPVSTELHTHMNNFVHLVPPTSDLRTFATDVIASSILLDQYPPGMHQQGVSSASIHRSTMARFRDTWAEMSSQDTCLVCLMRSPQHKASCGHKFCETCVQIFGYFDEHDPFLFHIDDCPLCTKDAALVVRIRPPTAGQTILCIEGGGVCGIIPLINLMLIQEALELEIPIQEFFTLAYGTSAGALALLALFMEGWSPERCVAAFEELAKEAFEPPPGATIWKWMMSLASDSVYPASGIEEALKRVHGRQRITDASYATTIGTKVGILAVTIHDPTVYLFNNYNGIGEKRNGYRVLKGFDSVETWEVARSSSAAPAYFPPKHIEGLGSFMDGGVTGGNNPIFTARSEFEALKPNDAAEEPDLLMNLGTGSVVPYSSNSSKARPILDAWFVRLPRAYLKLLRGDKAWNDYMSVRKAEDKSRSYRLDINLPRSLSLDDVTSIPMLKSLVYKDKDLYKTIKEITSRLFATLFYFELTELPVRSGSRLVISGRIMCTRKADDKALPAIFQRLRKSTFYLNGRRLTAPFGTNEHGNLLRTISFCSGETIMIDLREQGGNHSFPLSGSPYNVSKLISQGA</sequence>